<dbReference type="InterPro" id="IPR003953">
    <property type="entry name" value="FAD-dep_OxRdtase_2_FAD-bd"/>
</dbReference>
<evidence type="ECO:0000313" key="7">
    <source>
        <dbReference type="Proteomes" id="UP000239430"/>
    </source>
</evidence>
<dbReference type="GO" id="GO:0008734">
    <property type="term" value="F:L-aspartate oxidase activity"/>
    <property type="evidence" value="ECO:0007669"/>
    <property type="project" value="UniProtKB-EC"/>
</dbReference>
<evidence type="ECO:0000313" key="6">
    <source>
        <dbReference type="EMBL" id="PRR68855.1"/>
    </source>
</evidence>
<dbReference type="EMBL" id="PVXL01000078">
    <property type="protein sequence ID" value="PRR68855.1"/>
    <property type="molecule type" value="Genomic_DNA"/>
</dbReference>
<organism evidence="6 7">
    <name type="scientific">Neomoorella stamsii</name>
    <dbReference type="NCBI Taxonomy" id="1266720"/>
    <lineage>
        <taxon>Bacteria</taxon>
        <taxon>Bacillati</taxon>
        <taxon>Bacillota</taxon>
        <taxon>Clostridia</taxon>
        <taxon>Neomoorellales</taxon>
        <taxon>Neomoorellaceae</taxon>
        <taxon>Neomoorella</taxon>
    </lineage>
</organism>
<proteinExistence type="predicted"/>
<dbReference type="RefSeq" id="WP_054936637.1">
    <property type="nucleotide sequence ID" value="NZ_PVXL01000078.1"/>
</dbReference>
<dbReference type="Gene3D" id="3.50.50.60">
    <property type="entry name" value="FAD/NAD(P)-binding domain"/>
    <property type="match status" value="1"/>
</dbReference>
<keyword evidence="1" id="KW-0285">Flavoprotein</keyword>
<dbReference type="Pfam" id="PF02910">
    <property type="entry name" value="Succ_DH_flav_C"/>
    <property type="match status" value="1"/>
</dbReference>
<dbReference type="SUPFAM" id="SSF46977">
    <property type="entry name" value="Succinate dehydrogenase/fumarate reductase flavoprotein C-terminal domain"/>
    <property type="match status" value="1"/>
</dbReference>
<gene>
    <name evidence="6" type="primary">nadB_4</name>
    <name evidence="6" type="ORF">MOST_31370</name>
</gene>
<evidence type="ECO:0000256" key="3">
    <source>
        <dbReference type="PIRSR" id="PIRSR000171-1"/>
    </source>
</evidence>
<dbReference type="Gene3D" id="1.20.58.100">
    <property type="entry name" value="Fumarate reductase/succinate dehydrogenase flavoprotein-like, C-terminal domain"/>
    <property type="match status" value="1"/>
</dbReference>
<accession>A0A9X7J003</accession>
<dbReference type="SUPFAM" id="SSF56425">
    <property type="entry name" value="Succinate dehydrogenase/fumarate reductase flavoprotein, catalytic domain"/>
    <property type="match status" value="1"/>
</dbReference>
<dbReference type="PRINTS" id="PR00411">
    <property type="entry name" value="PNDRDTASEI"/>
</dbReference>
<comment type="caution">
    <text evidence="6">The sequence shown here is derived from an EMBL/GenBank/DDBJ whole genome shotgun (WGS) entry which is preliminary data.</text>
</comment>
<evidence type="ECO:0000259" key="4">
    <source>
        <dbReference type="Pfam" id="PF00890"/>
    </source>
</evidence>
<dbReference type="PRINTS" id="PR00368">
    <property type="entry name" value="FADPNR"/>
</dbReference>
<evidence type="ECO:0000259" key="5">
    <source>
        <dbReference type="Pfam" id="PF02910"/>
    </source>
</evidence>
<dbReference type="InterPro" id="IPR030664">
    <property type="entry name" value="SdhA/FrdA/AprA"/>
</dbReference>
<dbReference type="Proteomes" id="UP000239430">
    <property type="component" value="Unassembled WGS sequence"/>
</dbReference>
<dbReference type="GO" id="GO:0033765">
    <property type="term" value="F:steroid dehydrogenase activity, acting on the CH-CH group of donors"/>
    <property type="evidence" value="ECO:0007669"/>
    <property type="project" value="UniProtKB-ARBA"/>
</dbReference>
<feature type="domain" description="FAD-dependent oxidoreductase 2 FAD-binding" evidence="4">
    <location>
        <begin position="11"/>
        <end position="385"/>
    </location>
</feature>
<feature type="active site" description="Proton acceptor" evidence="3">
    <location>
        <position position="282"/>
    </location>
</feature>
<dbReference type="EC" id="1.4.3.16" evidence="6"/>
<dbReference type="InterPro" id="IPR036188">
    <property type="entry name" value="FAD/NAD-bd_sf"/>
</dbReference>
<sequence>MQLAIEFLKADVLVIGSGCAGLIAAIEAAKTRCTVMLIDKGLIGKSGCTVGAQNIAAVIKDEIPEDSVELHYKDTIKAGKGLNDPHLVKIMVEEAEESIRQLEAIGMFFERREDGRYKLLDMNGHSYPRALLHSDRTGKVIVDVLRAEAERLGVTMKGDVLLTCIFKEKGQVQGAMAVDFARGCLVLILAKAVVIATGGAGQLYPLTTNCDQSTGDGMVLSLKAGCTLKDLEFYQFYPATVIVPKALHGYCLGMIQFGRLYNNKGERFMTKYDPISLEKGTRDLISLSIYREIIAGNGTPNKGVYLDISGLPVDVLRSFDEECKILHSCGIDINSNRIEISPAAHYFMGGIKIDENGKTALNGLFAAGEVSGGFHGANRLGNNSLLECLVFGRRAGRAAGLYAGETDYYPPGRDSISGEIARLRTILNKGTRKYQPGHILEALQQVMWEHVGIIRSTGGLEKAREILTELKANLETNTGISRKDLLFNRELYYYLQVENMILLAEAMVISALARKESRGAHVMENYLESNDEQWLVNTEITFINGRLSLQLVPCKKLNDYRRGGIVE</sequence>
<keyword evidence="2 6" id="KW-0560">Oxidoreductase</keyword>
<keyword evidence="7" id="KW-1185">Reference proteome</keyword>
<name>A0A9X7J003_9FIRM</name>
<dbReference type="InterPro" id="IPR027477">
    <property type="entry name" value="Succ_DH/fumarate_Rdtase_cat_sf"/>
</dbReference>
<dbReference type="Pfam" id="PF00890">
    <property type="entry name" value="FAD_binding_2"/>
    <property type="match status" value="1"/>
</dbReference>
<protein>
    <submittedName>
        <fullName evidence="6">L-aspartate oxidase</fullName>
        <ecNumber evidence="6">1.4.3.16</ecNumber>
    </submittedName>
</protein>
<dbReference type="PANTHER" id="PTHR11632:SF51">
    <property type="entry name" value="SUCCINATE DEHYDROGENASE [UBIQUINONE] FLAVOPROTEIN SUBUNIT, MITOCHONDRIAL"/>
    <property type="match status" value="1"/>
</dbReference>
<evidence type="ECO:0000256" key="1">
    <source>
        <dbReference type="ARBA" id="ARBA00022630"/>
    </source>
</evidence>
<evidence type="ECO:0000256" key="2">
    <source>
        <dbReference type="ARBA" id="ARBA00023002"/>
    </source>
</evidence>
<feature type="domain" description="Fumarate reductase/succinate dehydrogenase flavoprotein-like C-terminal" evidence="5">
    <location>
        <begin position="441"/>
        <end position="540"/>
    </location>
</feature>
<dbReference type="PIRSF" id="PIRSF000171">
    <property type="entry name" value="SDHA_APRA_LASPO"/>
    <property type="match status" value="1"/>
</dbReference>
<dbReference type="Gene3D" id="3.90.700.10">
    <property type="entry name" value="Succinate dehydrogenase/fumarate reductase flavoprotein, catalytic domain"/>
    <property type="match status" value="1"/>
</dbReference>
<reference evidence="6 7" key="1">
    <citation type="submission" date="2018-03" db="EMBL/GenBank/DDBJ databases">
        <title>Genome sequence of Moorella stamsii DSM 26217.</title>
        <authorList>
            <person name="Poehlein A."/>
            <person name="Daniel R."/>
        </authorList>
    </citation>
    <scope>NUCLEOTIDE SEQUENCE [LARGE SCALE GENOMIC DNA]</scope>
    <source>
        <strain evidence="7">DSM 26217</strain>
    </source>
</reference>
<dbReference type="InterPro" id="IPR037099">
    <property type="entry name" value="Fum_R/Succ_DH_flav-like_C_sf"/>
</dbReference>
<dbReference type="InterPro" id="IPR015939">
    <property type="entry name" value="Fum_Rdtase/Succ_DH_flav-like_C"/>
</dbReference>
<dbReference type="AlphaFoldDB" id="A0A9X7J003"/>
<dbReference type="PANTHER" id="PTHR11632">
    <property type="entry name" value="SUCCINATE DEHYDROGENASE 2 FLAVOPROTEIN SUBUNIT"/>
    <property type="match status" value="1"/>
</dbReference>
<dbReference type="SUPFAM" id="SSF51905">
    <property type="entry name" value="FAD/NAD(P)-binding domain"/>
    <property type="match status" value="1"/>
</dbReference>